<dbReference type="Gene3D" id="1.25.40.10">
    <property type="entry name" value="Tetratricopeptide repeat domain"/>
    <property type="match status" value="1"/>
</dbReference>
<dbReference type="PROSITE" id="PS50293">
    <property type="entry name" value="TPR_REGION"/>
    <property type="match status" value="1"/>
</dbReference>
<dbReference type="PROSITE" id="PS50005">
    <property type="entry name" value="TPR"/>
    <property type="match status" value="2"/>
</dbReference>
<keyword evidence="3" id="KW-1185">Reference proteome</keyword>
<accession>A0A4Y5YHI4</accession>
<dbReference type="InterPro" id="IPR019734">
    <property type="entry name" value="TPR_rpt"/>
</dbReference>
<dbReference type="EMBL" id="CP041036">
    <property type="protein sequence ID" value="QDE31959.1"/>
    <property type="molecule type" value="Genomic_DNA"/>
</dbReference>
<keyword evidence="1" id="KW-0802">TPR repeat</keyword>
<dbReference type="InterPro" id="IPR036514">
    <property type="entry name" value="SGNH_hydro_sf"/>
</dbReference>
<dbReference type="GO" id="GO:0016788">
    <property type="term" value="F:hydrolase activity, acting on ester bonds"/>
    <property type="evidence" value="ECO:0007669"/>
    <property type="project" value="UniProtKB-ARBA"/>
</dbReference>
<evidence type="ECO:0000313" key="2">
    <source>
        <dbReference type="EMBL" id="QDE31959.1"/>
    </source>
</evidence>
<protein>
    <submittedName>
        <fullName evidence="2">Tetratricopeptide repeat protein</fullName>
    </submittedName>
</protein>
<evidence type="ECO:0000256" key="1">
    <source>
        <dbReference type="PROSITE-ProRule" id="PRU00339"/>
    </source>
</evidence>
<dbReference type="AlphaFoldDB" id="A0A4Y5YHI4"/>
<reference evidence="2 3" key="1">
    <citation type="submission" date="2019-06" db="EMBL/GenBank/DDBJ databases">
        <title>The genome of Shewanella sp. SM1901.</title>
        <authorList>
            <person name="Cha Q."/>
        </authorList>
    </citation>
    <scope>NUCLEOTIDE SEQUENCE [LARGE SCALE GENOMIC DNA]</scope>
    <source>
        <strain evidence="2 3">SM1901</strain>
    </source>
</reference>
<dbReference type="PANTHER" id="PTHR12558:SF13">
    <property type="entry name" value="CELL DIVISION CYCLE PROTEIN 27 HOMOLOG"/>
    <property type="match status" value="1"/>
</dbReference>
<dbReference type="SUPFAM" id="SSF48452">
    <property type="entry name" value="TPR-like"/>
    <property type="match status" value="1"/>
</dbReference>
<dbReference type="RefSeq" id="WP_140234709.1">
    <property type="nucleotide sequence ID" value="NZ_CP041036.1"/>
</dbReference>
<dbReference type="KEGG" id="spol:FH971_13920"/>
<organism evidence="2 3">
    <name type="scientific">Shewanella polaris</name>
    <dbReference type="NCBI Taxonomy" id="2588449"/>
    <lineage>
        <taxon>Bacteria</taxon>
        <taxon>Pseudomonadati</taxon>
        <taxon>Pseudomonadota</taxon>
        <taxon>Gammaproteobacteria</taxon>
        <taxon>Alteromonadales</taxon>
        <taxon>Shewanellaceae</taxon>
        <taxon>Shewanella</taxon>
    </lineage>
</organism>
<dbReference type="Pfam" id="PF13181">
    <property type="entry name" value="TPR_8"/>
    <property type="match status" value="1"/>
</dbReference>
<name>A0A4Y5YHI4_9GAMM</name>
<evidence type="ECO:0000313" key="3">
    <source>
        <dbReference type="Proteomes" id="UP000319809"/>
    </source>
</evidence>
<dbReference type="Proteomes" id="UP000319809">
    <property type="component" value="Chromosome"/>
</dbReference>
<gene>
    <name evidence="2" type="ORF">FH971_13920</name>
</gene>
<feature type="repeat" description="TPR" evidence="1">
    <location>
        <begin position="139"/>
        <end position="172"/>
    </location>
</feature>
<dbReference type="InterPro" id="IPR011990">
    <property type="entry name" value="TPR-like_helical_dom_sf"/>
</dbReference>
<proteinExistence type="predicted"/>
<feature type="repeat" description="TPR" evidence="1">
    <location>
        <begin position="71"/>
        <end position="104"/>
    </location>
</feature>
<dbReference type="Pfam" id="PF00515">
    <property type="entry name" value="TPR_1"/>
    <property type="match status" value="1"/>
</dbReference>
<dbReference type="Gene3D" id="3.40.50.1110">
    <property type="entry name" value="SGNH hydrolase"/>
    <property type="match status" value="1"/>
</dbReference>
<sequence length="490" mass="56143">MIIKSNIARAETLCIQKEYIESLSLCAKILEKKPECVEAIHLTALNYYFLRQFEPAITEFKKAIAINNQQPAFHSNLGNVYLDQENFIEASQCYEKALSLDPLLPSPNYNLSICLHNKGSYSLAESYCKIAIKQNATKSDFYLQLGVIYFDQGQFDNAAKTLVKALETQNKYKNGRTDLEAYWQLFNLHLCQHRYQDALEVAELGIQSQQLSEQQLCILLIGKAIIYYLFNHLDEAKHALMLSEVIYQFPSQQKYLKNFVIFHGYIKNLISLYESGKYKDCYHLADDTTKMYFISESHGLAPNRTSVQYKQQTYQINSLFIMGAKVIHFVTDDENKFQISLVSLLRDLAPGSKVVIAFGEIDCRPGEGIYTYSLKSKRDYKDVIDDMLSKYVNALKNLADSFDIEIILCGVPAPHPNSIEILPQPEQQKFKDIIAYYNLTLANLCLSLDMTLLDVYPLTNKDGQSNLLYHIDDHHLSPKTVPTLFNLHCK</sequence>
<dbReference type="PANTHER" id="PTHR12558">
    <property type="entry name" value="CELL DIVISION CYCLE 16,23,27"/>
    <property type="match status" value="1"/>
</dbReference>
<dbReference type="SUPFAM" id="SSF52266">
    <property type="entry name" value="SGNH hydrolase"/>
    <property type="match status" value="1"/>
</dbReference>
<dbReference type="SMART" id="SM00028">
    <property type="entry name" value="TPR"/>
    <property type="match status" value="5"/>
</dbReference>